<feature type="region of interest" description="Disordered" evidence="2">
    <location>
        <begin position="997"/>
        <end position="1016"/>
    </location>
</feature>
<evidence type="ECO:0000256" key="2">
    <source>
        <dbReference type="SAM" id="MobiDB-lite"/>
    </source>
</evidence>
<dbReference type="GO" id="GO:0005634">
    <property type="term" value="C:nucleus"/>
    <property type="evidence" value="ECO:0007669"/>
    <property type="project" value="TreeGrafter"/>
</dbReference>
<organism evidence="3 4">
    <name type="scientific">Toxocara canis</name>
    <name type="common">Canine roundworm</name>
    <dbReference type="NCBI Taxonomy" id="6265"/>
    <lineage>
        <taxon>Eukaryota</taxon>
        <taxon>Metazoa</taxon>
        <taxon>Ecdysozoa</taxon>
        <taxon>Nematoda</taxon>
        <taxon>Chromadorea</taxon>
        <taxon>Rhabditida</taxon>
        <taxon>Spirurina</taxon>
        <taxon>Ascaridomorpha</taxon>
        <taxon>Ascaridoidea</taxon>
        <taxon>Toxocaridae</taxon>
        <taxon>Toxocara</taxon>
    </lineage>
</organism>
<dbReference type="STRING" id="6265.A0A0B2V9L3"/>
<evidence type="ECO:0000313" key="3">
    <source>
        <dbReference type="EMBL" id="KHN78179.1"/>
    </source>
</evidence>
<dbReference type="InterPro" id="IPR028156">
    <property type="entry name" value="RIP"/>
</dbReference>
<dbReference type="EMBL" id="JPKZ01002147">
    <property type="protein sequence ID" value="KHN78179.1"/>
    <property type="molecule type" value="Genomic_DNA"/>
</dbReference>
<comment type="caution">
    <text evidence="3">The sequence shown here is derived from an EMBL/GenBank/DDBJ whole genome shotgun (WGS) entry which is preliminary data.</text>
</comment>
<feature type="compositionally biased region" description="Basic residues" evidence="2">
    <location>
        <begin position="1516"/>
        <end position="1530"/>
    </location>
</feature>
<evidence type="ECO:0000256" key="1">
    <source>
        <dbReference type="SAM" id="Coils"/>
    </source>
</evidence>
<feature type="compositionally biased region" description="Basic residues" evidence="2">
    <location>
        <begin position="1538"/>
        <end position="1555"/>
    </location>
</feature>
<feature type="region of interest" description="Disordered" evidence="2">
    <location>
        <begin position="1426"/>
        <end position="1558"/>
    </location>
</feature>
<feature type="compositionally biased region" description="Basic residues" evidence="2">
    <location>
        <begin position="1603"/>
        <end position="1631"/>
    </location>
</feature>
<feature type="compositionally biased region" description="Basic and acidic residues" evidence="2">
    <location>
        <begin position="1470"/>
        <end position="1491"/>
    </location>
</feature>
<feature type="compositionally biased region" description="Basic and acidic residues" evidence="2">
    <location>
        <begin position="1644"/>
        <end position="1668"/>
    </location>
</feature>
<feature type="compositionally biased region" description="Polar residues" evidence="2">
    <location>
        <begin position="1217"/>
        <end position="1234"/>
    </location>
</feature>
<feature type="region of interest" description="Disordered" evidence="2">
    <location>
        <begin position="1039"/>
        <end position="1089"/>
    </location>
</feature>
<dbReference type="PANTHER" id="PTHR31742">
    <property type="entry name" value="RPA-INTERACTING PROTEIN RPAIN"/>
    <property type="match status" value="1"/>
</dbReference>
<feature type="region of interest" description="Disordered" evidence="2">
    <location>
        <begin position="1817"/>
        <end position="1841"/>
    </location>
</feature>
<feature type="compositionally biased region" description="Polar residues" evidence="2">
    <location>
        <begin position="2083"/>
        <end position="2094"/>
    </location>
</feature>
<feature type="compositionally biased region" description="Basic and acidic residues" evidence="2">
    <location>
        <begin position="1585"/>
        <end position="1595"/>
    </location>
</feature>
<feature type="coiled-coil region" evidence="1">
    <location>
        <begin position="2199"/>
        <end position="2282"/>
    </location>
</feature>
<feature type="region of interest" description="Disordered" evidence="2">
    <location>
        <begin position="1585"/>
        <end position="1668"/>
    </location>
</feature>
<feature type="compositionally biased region" description="Basic and acidic residues" evidence="2">
    <location>
        <begin position="1442"/>
        <end position="1462"/>
    </location>
</feature>
<feature type="compositionally biased region" description="Basic and acidic residues" evidence="2">
    <location>
        <begin position="1075"/>
        <end position="1089"/>
    </location>
</feature>
<feature type="compositionally biased region" description="Polar residues" evidence="2">
    <location>
        <begin position="2101"/>
        <end position="2117"/>
    </location>
</feature>
<feature type="compositionally biased region" description="Polar residues" evidence="2">
    <location>
        <begin position="2134"/>
        <end position="2148"/>
    </location>
</feature>
<dbReference type="OrthoDB" id="5877052at2759"/>
<accession>A0A0B2V9L3</accession>
<feature type="compositionally biased region" description="Basic and acidic residues" evidence="2">
    <location>
        <begin position="1039"/>
        <end position="1063"/>
    </location>
</feature>
<gene>
    <name evidence="3" type="ORF">Tcan_03565</name>
</gene>
<dbReference type="OMA" id="CESHIMQ"/>
<dbReference type="GO" id="GO:0006606">
    <property type="term" value="P:protein import into nucleus"/>
    <property type="evidence" value="ECO:0007669"/>
    <property type="project" value="TreeGrafter"/>
</dbReference>
<proteinExistence type="predicted"/>
<dbReference type="PANTHER" id="PTHR31742:SF1">
    <property type="entry name" value="RPA-INTERACTING PROTEIN"/>
    <property type="match status" value="1"/>
</dbReference>
<protein>
    <submittedName>
        <fullName evidence="3">Uncharacterized protein</fullName>
    </submittedName>
</protein>
<feature type="region of interest" description="Disordered" evidence="2">
    <location>
        <begin position="1202"/>
        <end position="1234"/>
    </location>
</feature>
<dbReference type="Proteomes" id="UP000031036">
    <property type="component" value="Unassembled WGS sequence"/>
</dbReference>
<sequence length="2371" mass="268917">MTAKVCSSSGRTLKELPAWRSDVWLRDVCLVCQTKYCTAEEKTEHAFSETHLKRVTLYDFFLKESRSLKLANRPSVLLHRYKQSHALAIGLECIHEFVMPFCSTPWWACSICYKADASLDVLDDHLHSIPHIKTYIDEFHPGRVIDESLDRFTLIDKLYTMRLELLEEQGKLESPEVLNVEGATKEWAIQKLAIVENMNDLPYKIGELFGGHEALHCKVCHSTIASVEQKRERCWETHITSSYHQRMQMLASTISQFDSHRIDNPIDVHMNKWQQNASGTYVGPVAGLQYLLFFGSRPYCDLCYTVLDVDEAMEHFRCENHLIKFLSYHRPGAMYTAIYLPDEARRTQMLSIFGFLGNDNLGGLPRKIEAPCVPEVISANSNPNVLNAPSLMPPLLSVGCDDFCFWCPVCWRVLKVSGKEAERIALWTEHCTKSKKHFQAAVRRAQFNFEEENFVDIVTTLQLPAVKEEAVWKTAKLDGVEVEVQRQTDVGLDFLVDDLHNQEVVCVACAAIFPRSLVSQVSLHVRSMDHLMQYLYIVLMKYVQHATDREMYNLVKSQKSSQVEHDLLMDYLRRSISSPGNIRVYNADLASTIARWGHVPYRKVELSAVEAELRPIYSLLAEIVDKVADDSVELITVPVKDALQLCSVRIHSISEKAVLLYCTGCERVFSAAEGSVVEGTWDGHLLGASHARRVASLAKNKLGAAEVRRRADDPKCDELITKKGVYPTLNIYMTHMSSRQAEKSELKTVELFSQSNVTVGHNQSDSQSSVAFRHNRSGCERVFSAAEGSVVEGTWDGHLLGASHARRVASLAKNKLDSSGFIDEKPKFTATVVDQSDIKKRVVWRWKESANLFEYVYAVVGLGDMVERRSVGVGITHIPDIYCMLCAEVVPCSQEWLDCHVRSLAHVLNYVQKYYTDEVAQLETLQRESSEDGGRSLRKYIGLLLKDELGSTAQMRVYDPYGVQKQRETEALKVAAIEAEKDRQKEKIKKIAEQRKKEFEEQKQREAKLEEDRRRKAADERRLKLARLLAQRRYDREREERMKRREAIKKGEEGKKVREEEARKRQRATSVARQRVKDGNAKKQKEMEREERIAQLRREERALAEAKRAELERQRAIQIHLEEQRIEEEMFRIREEKARIMQNLSTIQNHQERALDLNRLSVSVPNAGAPRLPVNMSDPVSQSSSVCSVSIAENVDSWKCTSSAYHPSDVPKRESSEVTYSTSQRSASVTKSHSQLAPRRVISPVVSVNHERGHSRKTEIHPKAFKQIETRESLVDYLWKQGGEAIPEAEMPQQFNNAAARKNGLLGLCSVYQVQCSDRPSFESYYCSACSVWTTASDMFNHLMTPEHRLGYLFRNYKMYHKSAMSQPNITVRDQMLEQFAQQIWKLEGSGEVRYRLSCAVNYETISRLWPQHIRLLNNDWMSDSVKRASTRTPPPGTEPGKGNETRKRSEAPKERERERGRGRPSSGSDKGKNKAKEREKIRQKEKDSSSKGKGRSPMRRKEVSLLTVERSQRSVSRRHSRSRSRHPARTRSPAIVRSRRSRSRSKSRDRHRSPLRIAKLLDSLQSMQGEAAWEDAAAAFLTKIGDRRGADRVRGRSPLSRARSRSRSGSRLKRSRSRISSSRRRSRSRSCRAQSYSRPSESSTRKREHERGSDEKKRKSAFDERVEQETAGGLLKVWEGLPEEVDKNLEKEKTVKGIPSDEDIDRMFARRAKMADQEKRRDPKEDMRKLLGLLVTMQQEAQQRGELDDATISRLYKEVGIAGGDLTSGGILLQQLCHMLAGDAQSSSSSVTQPYQQPEQPPRVDLERFGIAPAKEPTPASFVYPGAPTPTEQTSTANEEPVHLSYTSDYGGIKRTATTKGSEREDAVLISPWINGPPDGGPPLSLLTGAAGPSNLPGPSGYDGRPVSLLEQIRSQPSQVDIYAARRMKESAVTNENSEEQGVSSSWAGEGLPLSRVQDETGALSYSAGFPIKRRAVPTVPTRACTDMDENERNAGEEAAFFVEDRSKLIKKSVTDPRQKLLEARPDLSRWTGANNPANNTSLKAVIVVITVHTVACINLLLKVISGISFPDISSKVIAGLGSSTSSSKQRTIQKPIDSWNMTSTAQRPSEKISQADSDHISQMETAVIGRQGSDTQKGPGNGQARQTRSERRAKETHDLMMEVDEPSEHVEGPRSAHVSLYKKRGANWREELRKKCAQHLRERREEAVSRARGLNEAVEREEINKIIREEIEAMRRSQQFEEEDLNAAIEDFEQIREELLQQELDDLDALEQERLEADVASYFAEEVICPSCQMSPLLYFDPCTVTCEQCEFYFHLPVEMPCAAELSAYFMQIFTTHTNRKCDVVPSVIVQGSRMFFMCANCGFSYTAF</sequence>
<name>A0A0B2V9L3_TOXCA</name>
<keyword evidence="4" id="KW-1185">Reference proteome</keyword>
<reference evidence="3 4" key="1">
    <citation type="submission" date="2014-11" db="EMBL/GenBank/DDBJ databases">
        <title>Genetic blueprint of the zoonotic pathogen Toxocara canis.</title>
        <authorList>
            <person name="Zhu X.-Q."/>
            <person name="Korhonen P.K."/>
            <person name="Cai H."/>
            <person name="Young N.D."/>
            <person name="Nejsum P."/>
            <person name="von Samson-Himmelstjerna G."/>
            <person name="Boag P.R."/>
            <person name="Tan P."/>
            <person name="Li Q."/>
            <person name="Min J."/>
            <person name="Yang Y."/>
            <person name="Wang X."/>
            <person name="Fang X."/>
            <person name="Hall R.S."/>
            <person name="Hofmann A."/>
            <person name="Sternberg P.W."/>
            <person name="Jex A.R."/>
            <person name="Gasser R.B."/>
        </authorList>
    </citation>
    <scope>NUCLEOTIDE SEQUENCE [LARGE SCALE GENOMIC DNA]</scope>
    <source>
        <strain evidence="3">PN_DK_2014</strain>
    </source>
</reference>
<evidence type="ECO:0000313" key="4">
    <source>
        <dbReference type="Proteomes" id="UP000031036"/>
    </source>
</evidence>
<keyword evidence="1" id="KW-0175">Coiled coil</keyword>
<feature type="region of interest" description="Disordered" evidence="2">
    <location>
        <begin position="2081"/>
        <end position="2155"/>
    </location>
</feature>